<feature type="transmembrane region" description="Helical" evidence="1">
    <location>
        <begin position="54"/>
        <end position="75"/>
    </location>
</feature>
<dbReference type="EMBL" id="FOGT01000014">
    <property type="protein sequence ID" value="SES29439.1"/>
    <property type="molecule type" value="Genomic_DNA"/>
</dbReference>
<keyword evidence="3" id="KW-1185">Reference proteome</keyword>
<feature type="transmembrane region" description="Helical" evidence="1">
    <location>
        <begin position="6"/>
        <end position="24"/>
    </location>
</feature>
<dbReference type="Proteomes" id="UP000198571">
    <property type="component" value="Unassembled WGS sequence"/>
</dbReference>
<keyword evidence="1" id="KW-1133">Transmembrane helix</keyword>
<proteinExistence type="predicted"/>
<accession>A0A1H9W6N5</accession>
<dbReference type="AlphaFoldDB" id="A0A1H9W6N5"/>
<protein>
    <submittedName>
        <fullName evidence="2">Uncharacterized protein</fullName>
    </submittedName>
</protein>
<evidence type="ECO:0000313" key="2">
    <source>
        <dbReference type="EMBL" id="SES29439.1"/>
    </source>
</evidence>
<name>A0A1H9W6N5_9BACI</name>
<dbReference type="RefSeq" id="WP_093054281.1">
    <property type="nucleotide sequence ID" value="NZ_FOGT01000014.1"/>
</dbReference>
<keyword evidence="1" id="KW-0812">Transmembrane</keyword>
<keyword evidence="1" id="KW-0472">Membrane</keyword>
<reference evidence="3" key="1">
    <citation type="submission" date="2016-10" db="EMBL/GenBank/DDBJ databases">
        <authorList>
            <person name="Varghese N."/>
            <person name="Submissions S."/>
        </authorList>
    </citation>
    <scope>NUCLEOTIDE SEQUENCE [LARGE SCALE GENOMIC DNA]</scope>
    <source>
        <strain evidence="3">S9</strain>
    </source>
</reference>
<gene>
    <name evidence="2" type="ORF">SAMN05518684_114112</name>
</gene>
<organism evidence="2 3">
    <name type="scientific">Salipaludibacillus aurantiacus</name>
    <dbReference type="NCBI Taxonomy" id="1601833"/>
    <lineage>
        <taxon>Bacteria</taxon>
        <taxon>Bacillati</taxon>
        <taxon>Bacillota</taxon>
        <taxon>Bacilli</taxon>
        <taxon>Bacillales</taxon>
        <taxon>Bacillaceae</taxon>
    </lineage>
</organism>
<evidence type="ECO:0000256" key="1">
    <source>
        <dbReference type="SAM" id="Phobius"/>
    </source>
</evidence>
<sequence>MGWMNVLYIVVAVVWITAGLNKTIQKKEPKLATILLYSGIALAVGGAANLIVNSFALLVIIFGVINLTALFMFILKMRN</sequence>
<dbReference type="STRING" id="1601833.SAMN05518684_114112"/>
<evidence type="ECO:0000313" key="3">
    <source>
        <dbReference type="Proteomes" id="UP000198571"/>
    </source>
</evidence>
<feature type="transmembrane region" description="Helical" evidence="1">
    <location>
        <begin position="31"/>
        <end position="48"/>
    </location>
</feature>